<comment type="caution">
    <text evidence="7">The sequence shown here is derived from an EMBL/GenBank/DDBJ whole genome shotgun (WGS) entry which is preliminary data.</text>
</comment>
<dbReference type="SUPFAM" id="SSF46785">
    <property type="entry name" value="Winged helix' DNA-binding domain"/>
    <property type="match status" value="1"/>
</dbReference>
<keyword evidence="7" id="KW-0808">Transferase</keyword>
<dbReference type="GO" id="GO:0003700">
    <property type="term" value="F:DNA-binding transcription factor activity"/>
    <property type="evidence" value="ECO:0007669"/>
    <property type="project" value="InterPro"/>
</dbReference>
<evidence type="ECO:0000256" key="2">
    <source>
        <dbReference type="ARBA" id="ARBA00022898"/>
    </source>
</evidence>
<dbReference type="CDD" id="cd00609">
    <property type="entry name" value="AAT_like"/>
    <property type="match status" value="1"/>
</dbReference>
<keyword evidence="7" id="KW-0032">Aminotransferase</keyword>
<dbReference type="AlphaFoldDB" id="A0A546X3F0"/>
<dbReference type="InterPro" id="IPR015421">
    <property type="entry name" value="PyrdxlP-dep_Trfase_major"/>
</dbReference>
<dbReference type="GO" id="GO:0003677">
    <property type="term" value="F:DNA binding"/>
    <property type="evidence" value="ECO:0007669"/>
    <property type="project" value="UniProtKB-KW"/>
</dbReference>
<evidence type="ECO:0000256" key="5">
    <source>
        <dbReference type="ARBA" id="ARBA00023163"/>
    </source>
</evidence>
<keyword evidence="2" id="KW-0663">Pyridoxal phosphate</keyword>
<dbReference type="InterPro" id="IPR051446">
    <property type="entry name" value="HTH_trans_reg/aminotransferase"/>
</dbReference>
<proteinExistence type="inferred from homology"/>
<keyword evidence="3" id="KW-0805">Transcription regulation</keyword>
<dbReference type="Gene3D" id="1.10.10.10">
    <property type="entry name" value="Winged helix-like DNA-binding domain superfamily/Winged helix DNA-binding domain"/>
    <property type="match status" value="1"/>
</dbReference>
<evidence type="ECO:0000256" key="1">
    <source>
        <dbReference type="ARBA" id="ARBA00005384"/>
    </source>
</evidence>
<evidence type="ECO:0000259" key="6">
    <source>
        <dbReference type="PROSITE" id="PS50949"/>
    </source>
</evidence>
<name>A0A546X3F0_RHIRH</name>
<dbReference type="EMBL" id="SGNY01000013">
    <property type="protein sequence ID" value="TRA95285.1"/>
    <property type="molecule type" value="Genomic_DNA"/>
</dbReference>
<dbReference type="PANTHER" id="PTHR46577">
    <property type="entry name" value="HTH-TYPE TRANSCRIPTIONAL REGULATORY PROTEIN GABR"/>
    <property type="match status" value="1"/>
</dbReference>
<evidence type="ECO:0000313" key="7">
    <source>
        <dbReference type="EMBL" id="TRA95285.1"/>
    </source>
</evidence>
<organism evidence="7 8">
    <name type="scientific">Rhizobium rhizogenes</name>
    <name type="common">Agrobacterium rhizogenes</name>
    <dbReference type="NCBI Taxonomy" id="359"/>
    <lineage>
        <taxon>Bacteria</taxon>
        <taxon>Pseudomonadati</taxon>
        <taxon>Pseudomonadota</taxon>
        <taxon>Alphaproteobacteria</taxon>
        <taxon>Hyphomicrobiales</taxon>
        <taxon>Rhizobiaceae</taxon>
        <taxon>Rhizobium/Agrobacterium group</taxon>
        <taxon>Rhizobium</taxon>
    </lineage>
</organism>
<dbReference type="CDD" id="cd07377">
    <property type="entry name" value="WHTH_GntR"/>
    <property type="match status" value="1"/>
</dbReference>
<dbReference type="Proteomes" id="UP000315434">
    <property type="component" value="Unassembled WGS sequence"/>
</dbReference>
<accession>A0A546X3F0</accession>
<dbReference type="SUPFAM" id="SSF53383">
    <property type="entry name" value="PLP-dependent transferases"/>
    <property type="match status" value="1"/>
</dbReference>
<dbReference type="InterPro" id="IPR015424">
    <property type="entry name" value="PyrdxlP-dep_Trfase"/>
</dbReference>
<dbReference type="Gene3D" id="3.40.640.10">
    <property type="entry name" value="Type I PLP-dependent aspartate aminotransferase-like (Major domain)"/>
    <property type="match status" value="1"/>
</dbReference>
<dbReference type="GO" id="GO:0008483">
    <property type="term" value="F:transaminase activity"/>
    <property type="evidence" value="ECO:0007669"/>
    <property type="project" value="UniProtKB-KW"/>
</dbReference>
<evidence type="ECO:0000313" key="8">
    <source>
        <dbReference type="Proteomes" id="UP000315434"/>
    </source>
</evidence>
<dbReference type="InterPro" id="IPR004839">
    <property type="entry name" value="Aminotransferase_I/II_large"/>
</dbReference>
<dbReference type="GO" id="GO:0030170">
    <property type="term" value="F:pyridoxal phosphate binding"/>
    <property type="evidence" value="ECO:0007669"/>
    <property type="project" value="InterPro"/>
</dbReference>
<feature type="domain" description="HTH gntR-type" evidence="6">
    <location>
        <begin position="23"/>
        <end position="91"/>
    </location>
</feature>
<reference evidence="7 8" key="1">
    <citation type="journal article" date="2019" name="Appl. Microbiol. Biotechnol.">
        <title>Differential efficiency of wild type rhizogenic strains for rol gene transformation of plants.</title>
        <authorList>
            <person name="Desmet S."/>
            <person name="De Keyser E."/>
            <person name="Van Vaerenbergh J."/>
            <person name="Baeyen S."/>
            <person name="Van Huylenbroeck J."/>
            <person name="Geelen D."/>
            <person name="Dhooghe E."/>
        </authorList>
    </citation>
    <scope>NUCLEOTIDE SEQUENCE [LARGE SCALE GENOMIC DNA]</scope>
    <source>
        <strain evidence="7 8">GBBC3284</strain>
    </source>
</reference>
<dbReference type="Pfam" id="PF00155">
    <property type="entry name" value="Aminotran_1_2"/>
    <property type="match status" value="1"/>
</dbReference>
<dbReference type="SMART" id="SM00345">
    <property type="entry name" value="HTH_GNTR"/>
    <property type="match status" value="1"/>
</dbReference>
<dbReference type="InterPro" id="IPR036390">
    <property type="entry name" value="WH_DNA-bd_sf"/>
</dbReference>
<keyword evidence="4" id="KW-0238">DNA-binding</keyword>
<sequence length="481" mass="51592">MATTSKRRIKVLDIPLALDNTSGNQPLQVHAGLRAAILEGRLTAGCRLPSSRILAEQLGIGRNAIVVAYEHLQSDGLIETRIGAGTFVAPRLPTRTATSPAVSSGFAPPPALPFALGNVARDDFLVSRLGTALRHRVVKATSAEAGYGDPRGLEALRQQIATSLAAGRGIICDPGCVMIVSGTQHGLRICLEALLQPDDAVWVEDPGYSVAHRVITAARLRMTPVPVDGEGIDVAAGRRQDPGARAAYVTPSHQFPTGVVMSMARRVALLDWARASDAWLLEDDYDSEFRYGGMPLTALAGLGGHDRVIYFGTFSKSLFPALRVAYVVLPPTVLDRVVRARSIYDRFPESFISGAIADLMANGILADHTRRMRRRYQAARDTVASVLQSTAGHALKIMVPPQGLHLLAYLPEDLPEDAAAIIRAAAGVETVLLSETRLVPARHNGFILGFSGYELSELTKASEILGRVARAYVESDGKVFS</sequence>
<gene>
    <name evidence="7" type="ORF">EXN68_25845</name>
</gene>
<dbReference type="RefSeq" id="WP_142843464.1">
    <property type="nucleotide sequence ID" value="NZ_SGNY01000013.1"/>
</dbReference>
<dbReference type="InterPro" id="IPR000524">
    <property type="entry name" value="Tscrpt_reg_HTH_GntR"/>
</dbReference>
<dbReference type="PROSITE" id="PS50949">
    <property type="entry name" value="HTH_GNTR"/>
    <property type="match status" value="1"/>
</dbReference>
<evidence type="ECO:0000256" key="4">
    <source>
        <dbReference type="ARBA" id="ARBA00023125"/>
    </source>
</evidence>
<keyword evidence="5" id="KW-0804">Transcription</keyword>
<dbReference type="PRINTS" id="PR00035">
    <property type="entry name" value="HTHGNTR"/>
</dbReference>
<protein>
    <submittedName>
        <fullName evidence="7">PLP-dependent aminotransferase family protein</fullName>
    </submittedName>
</protein>
<dbReference type="Pfam" id="PF00392">
    <property type="entry name" value="GntR"/>
    <property type="match status" value="1"/>
</dbReference>
<evidence type="ECO:0000256" key="3">
    <source>
        <dbReference type="ARBA" id="ARBA00023015"/>
    </source>
</evidence>
<dbReference type="InterPro" id="IPR036388">
    <property type="entry name" value="WH-like_DNA-bd_sf"/>
</dbReference>
<dbReference type="PANTHER" id="PTHR46577:SF1">
    <property type="entry name" value="HTH-TYPE TRANSCRIPTIONAL REGULATORY PROTEIN GABR"/>
    <property type="match status" value="1"/>
</dbReference>
<dbReference type="OrthoDB" id="9808770at2"/>
<comment type="similarity">
    <text evidence="1">In the C-terminal section; belongs to the class-I pyridoxal-phosphate-dependent aminotransferase family.</text>
</comment>